<sequence length="378" mass="42396">MRGHIRKRGEKSWAVVVDLGRDPETGKRRQKWVTVRGTKRDAEKVLAELLAKAGRGELGTAPRSLTVAALLDMWLEVSRRRWKPGTAVAAETAVKTWKELLGHVPAGKLGPADVEKALARMEGELSPATCRYRFGLLRQAMRWAVKRKLLGQDPTEGVAPPRAPRKEVRVWSEEEIARFLGVLDSSGHRPAVKAFFRLALSTGMRKGELLALRWEDVDFEKGCLYVRRTRCHHTGGVHEPKSPSSCRKVALDAGSLECLRRLKREQAREKLRAGAEWCEQGLVFATRKGKALSVFRLACTFRSLCRRAGVPEIRIHDLRHTHASLLLRQGVHPKVVQERLGHSSVKITLDTYSHLLPDAQEQAVKALERALGGEEGRR</sequence>
<gene>
    <name evidence="8" type="ordered locus">Adeg_0831</name>
</gene>
<evidence type="ECO:0000256" key="1">
    <source>
        <dbReference type="ARBA" id="ARBA00008857"/>
    </source>
</evidence>
<dbReference type="PANTHER" id="PTHR30629">
    <property type="entry name" value="PROPHAGE INTEGRASE"/>
    <property type="match status" value="1"/>
</dbReference>
<dbReference type="GO" id="GO:0006310">
    <property type="term" value="P:DNA recombination"/>
    <property type="evidence" value="ECO:0007669"/>
    <property type="project" value="UniProtKB-KW"/>
</dbReference>
<comment type="similarity">
    <text evidence="1">Belongs to the 'phage' integrase family.</text>
</comment>
<reference evidence="8 9" key="1">
    <citation type="submission" date="2009-10" db="EMBL/GenBank/DDBJ databases">
        <title>Complete sequence of chromosome of Ammonifex degensii KC4.</title>
        <authorList>
            <consortium name="US DOE Joint Genome Institute"/>
            <person name="Kerfeld C."/>
            <person name="Goodner B."/>
            <person name="Huber H."/>
            <person name="Stetter K."/>
            <person name="Lucas S."/>
            <person name="Copeland A."/>
            <person name="Lapidus A."/>
            <person name="Glavina del Rio T."/>
            <person name="Dalin E."/>
            <person name="Tice H."/>
            <person name="Bruce D."/>
            <person name="Goodwin L."/>
            <person name="Pitluck S."/>
            <person name="Saunders E."/>
            <person name="Brettin T."/>
            <person name="Detter J.C."/>
            <person name="Han C."/>
            <person name="Larimer F."/>
            <person name="Land M."/>
            <person name="Hauser L."/>
            <person name="Kyrpides N."/>
            <person name="Ovchinnikova G."/>
            <person name="Richardson P."/>
        </authorList>
    </citation>
    <scope>NUCLEOTIDE SEQUENCE [LARGE SCALE GENOMIC DNA]</scope>
    <source>
        <strain evidence="9">DSM 10501 / KC4</strain>
    </source>
</reference>
<protein>
    <submittedName>
        <fullName evidence="8">Integrase family protein</fullName>
    </submittedName>
</protein>
<evidence type="ECO:0000256" key="4">
    <source>
        <dbReference type="ARBA" id="ARBA00023172"/>
    </source>
</evidence>
<name>C9RCJ5_AMMDK</name>
<dbReference type="InterPro" id="IPR010998">
    <property type="entry name" value="Integrase_recombinase_N"/>
</dbReference>
<evidence type="ECO:0000256" key="5">
    <source>
        <dbReference type="PROSITE-ProRule" id="PRU01248"/>
    </source>
</evidence>
<evidence type="ECO:0000256" key="3">
    <source>
        <dbReference type="ARBA" id="ARBA00023125"/>
    </source>
</evidence>
<dbReference type="GO" id="GO:0003677">
    <property type="term" value="F:DNA binding"/>
    <property type="evidence" value="ECO:0007669"/>
    <property type="project" value="UniProtKB-UniRule"/>
</dbReference>
<dbReference type="Gene3D" id="1.10.150.130">
    <property type="match status" value="1"/>
</dbReference>
<keyword evidence="2" id="KW-0229">DNA integration</keyword>
<dbReference type="Pfam" id="PF14657">
    <property type="entry name" value="Arm-DNA-bind_4"/>
    <property type="match status" value="1"/>
</dbReference>
<dbReference type="KEGG" id="adg:Adeg_0831"/>
<organism evidence="8 9">
    <name type="scientific">Ammonifex degensii (strain DSM 10501 / KC4)</name>
    <dbReference type="NCBI Taxonomy" id="429009"/>
    <lineage>
        <taxon>Bacteria</taxon>
        <taxon>Bacillati</taxon>
        <taxon>Bacillota</taxon>
        <taxon>Clostridia</taxon>
        <taxon>Thermoanaerobacterales</taxon>
        <taxon>Thermoanaerobacteraceae</taxon>
        <taxon>Ammonifex</taxon>
    </lineage>
</organism>
<dbReference type="InterPro" id="IPR028259">
    <property type="entry name" value="AP2-like_int_N"/>
</dbReference>
<accession>C9RCJ5</accession>
<evidence type="ECO:0000313" key="8">
    <source>
        <dbReference type="EMBL" id="ACX51972.1"/>
    </source>
</evidence>
<keyword evidence="4" id="KW-0233">DNA recombination</keyword>
<dbReference type="CDD" id="cd01189">
    <property type="entry name" value="INT_ICEBs1_C_like"/>
    <property type="match status" value="1"/>
</dbReference>
<dbReference type="PROSITE" id="PS51898">
    <property type="entry name" value="TYR_RECOMBINASE"/>
    <property type="match status" value="1"/>
</dbReference>
<dbReference type="Proteomes" id="UP000002620">
    <property type="component" value="Chromosome"/>
</dbReference>
<dbReference type="GO" id="GO:0015074">
    <property type="term" value="P:DNA integration"/>
    <property type="evidence" value="ECO:0007669"/>
    <property type="project" value="UniProtKB-KW"/>
</dbReference>
<dbReference type="PROSITE" id="PS51900">
    <property type="entry name" value="CB"/>
    <property type="match status" value="1"/>
</dbReference>
<dbReference type="Gene3D" id="1.10.443.10">
    <property type="entry name" value="Intergrase catalytic core"/>
    <property type="match status" value="1"/>
</dbReference>
<keyword evidence="9" id="KW-1185">Reference proteome</keyword>
<keyword evidence="3 5" id="KW-0238">DNA-binding</keyword>
<dbReference type="STRING" id="429009.Adeg_0831"/>
<evidence type="ECO:0000259" key="7">
    <source>
        <dbReference type="PROSITE" id="PS51900"/>
    </source>
</evidence>
<dbReference type="OrthoDB" id="9785687at2"/>
<evidence type="ECO:0000313" key="9">
    <source>
        <dbReference type="Proteomes" id="UP000002620"/>
    </source>
</evidence>
<evidence type="ECO:0000259" key="6">
    <source>
        <dbReference type="PROSITE" id="PS51898"/>
    </source>
</evidence>
<feature type="domain" description="Tyr recombinase" evidence="6">
    <location>
        <begin position="166"/>
        <end position="365"/>
    </location>
</feature>
<dbReference type="InterPro" id="IPR050808">
    <property type="entry name" value="Phage_Integrase"/>
</dbReference>
<dbReference type="eggNOG" id="COG0582">
    <property type="taxonomic scope" value="Bacteria"/>
</dbReference>
<dbReference type="PANTHER" id="PTHR30629:SF2">
    <property type="entry name" value="PROPHAGE INTEGRASE INTS-RELATED"/>
    <property type="match status" value="1"/>
</dbReference>
<proteinExistence type="inferred from homology"/>
<dbReference type="InterPro" id="IPR044068">
    <property type="entry name" value="CB"/>
</dbReference>
<dbReference type="Pfam" id="PF00589">
    <property type="entry name" value="Phage_integrase"/>
    <property type="match status" value="1"/>
</dbReference>
<dbReference type="RefSeq" id="WP_015738849.1">
    <property type="nucleotide sequence ID" value="NC_013385.1"/>
</dbReference>
<dbReference type="InterPro" id="IPR011010">
    <property type="entry name" value="DNA_brk_join_enz"/>
</dbReference>
<dbReference type="HOGENOM" id="CLU_027562_17_1_9"/>
<dbReference type="EMBL" id="CP001785">
    <property type="protein sequence ID" value="ACX51972.1"/>
    <property type="molecule type" value="Genomic_DNA"/>
</dbReference>
<feature type="domain" description="Core-binding (CB)" evidence="7">
    <location>
        <begin position="65"/>
        <end position="145"/>
    </location>
</feature>
<dbReference type="SUPFAM" id="SSF56349">
    <property type="entry name" value="DNA breaking-rejoining enzymes"/>
    <property type="match status" value="1"/>
</dbReference>
<dbReference type="AlphaFoldDB" id="C9RCJ5"/>
<dbReference type="InterPro" id="IPR002104">
    <property type="entry name" value="Integrase_catalytic"/>
</dbReference>
<evidence type="ECO:0000256" key="2">
    <source>
        <dbReference type="ARBA" id="ARBA00022908"/>
    </source>
</evidence>
<dbReference type="InterPro" id="IPR013762">
    <property type="entry name" value="Integrase-like_cat_sf"/>
</dbReference>